<evidence type="ECO:0000256" key="6">
    <source>
        <dbReference type="ARBA" id="ARBA00022989"/>
    </source>
</evidence>
<dbReference type="PANTHER" id="PTHR43414">
    <property type="entry name" value="MULTIDRUG RESISTANCE PROTEIN MDTG"/>
    <property type="match status" value="1"/>
</dbReference>
<keyword evidence="5 8" id="KW-0812">Transmembrane</keyword>
<dbReference type="STRING" id="1305675.BFG57_11185"/>
<evidence type="ECO:0000256" key="4">
    <source>
        <dbReference type="ARBA" id="ARBA00022475"/>
    </source>
</evidence>
<feature type="transmembrane region" description="Helical" evidence="8">
    <location>
        <begin position="202"/>
        <end position="227"/>
    </location>
</feature>
<evidence type="ECO:0000259" key="9">
    <source>
        <dbReference type="PROSITE" id="PS50850"/>
    </source>
</evidence>
<comment type="similarity">
    <text evidence="2">Belongs to the major facilitator superfamily. TCR/Tet family.</text>
</comment>
<feature type="transmembrane region" description="Helical" evidence="8">
    <location>
        <begin position="101"/>
        <end position="123"/>
    </location>
</feature>
<dbReference type="InterPro" id="IPR001958">
    <property type="entry name" value="Tet-R_TetA/multi-R_MdtG-like"/>
</dbReference>
<feature type="transmembrane region" description="Helical" evidence="8">
    <location>
        <begin position="64"/>
        <end position="80"/>
    </location>
</feature>
<dbReference type="PANTHER" id="PTHR43414:SF1">
    <property type="entry name" value="PEPTIDE PERMEASE"/>
    <property type="match status" value="1"/>
</dbReference>
<dbReference type="InterPro" id="IPR011701">
    <property type="entry name" value="MFS"/>
</dbReference>
<dbReference type="SUPFAM" id="SSF103473">
    <property type="entry name" value="MFS general substrate transporter"/>
    <property type="match status" value="1"/>
</dbReference>
<evidence type="ECO:0000313" key="11">
    <source>
        <dbReference type="Proteomes" id="UP000095209"/>
    </source>
</evidence>
<dbReference type="AlphaFoldDB" id="A0A1E5LI91"/>
<protein>
    <recommendedName>
        <fullName evidence="9">Major facilitator superfamily (MFS) profile domain-containing protein</fullName>
    </recommendedName>
</protein>
<evidence type="ECO:0000256" key="8">
    <source>
        <dbReference type="SAM" id="Phobius"/>
    </source>
</evidence>
<comment type="caution">
    <text evidence="10">The sequence shown here is derived from an EMBL/GenBank/DDBJ whole genome shotgun (WGS) entry which is preliminary data.</text>
</comment>
<evidence type="ECO:0000256" key="2">
    <source>
        <dbReference type="ARBA" id="ARBA00007520"/>
    </source>
</evidence>
<feature type="transmembrane region" description="Helical" evidence="8">
    <location>
        <begin position="42"/>
        <end position="58"/>
    </location>
</feature>
<proteinExistence type="inferred from homology"/>
<feature type="domain" description="Major facilitator superfamily (MFS) profile" evidence="9">
    <location>
        <begin position="1"/>
        <end position="351"/>
    </location>
</feature>
<feature type="transmembrane region" description="Helical" evidence="8">
    <location>
        <begin position="6"/>
        <end position="30"/>
    </location>
</feature>
<feature type="transmembrane region" description="Helical" evidence="8">
    <location>
        <begin position="239"/>
        <end position="257"/>
    </location>
</feature>
<dbReference type="InterPro" id="IPR020846">
    <property type="entry name" value="MFS_dom"/>
</dbReference>
<organism evidence="10 11">
    <name type="scientific">Bacillus solimangrovi</name>
    <dbReference type="NCBI Taxonomy" id="1305675"/>
    <lineage>
        <taxon>Bacteria</taxon>
        <taxon>Bacillati</taxon>
        <taxon>Bacillota</taxon>
        <taxon>Bacilli</taxon>
        <taxon>Bacillales</taxon>
        <taxon>Bacillaceae</taxon>
        <taxon>Bacillus</taxon>
    </lineage>
</organism>
<dbReference type="InterPro" id="IPR036259">
    <property type="entry name" value="MFS_trans_sf"/>
</dbReference>
<dbReference type="Gene3D" id="1.20.1250.20">
    <property type="entry name" value="MFS general substrate transporter like domains"/>
    <property type="match status" value="1"/>
</dbReference>
<evidence type="ECO:0000256" key="3">
    <source>
        <dbReference type="ARBA" id="ARBA00022448"/>
    </source>
</evidence>
<dbReference type="InterPro" id="IPR005829">
    <property type="entry name" value="Sugar_transporter_CS"/>
</dbReference>
<comment type="subcellular location">
    <subcellularLocation>
        <location evidence="1">Cell membrane</location>
        <topology evidence="1">Multi-pass membrane protein</topology>
    </subcellularLocation>
</comment>
<dbReference type="Proteomes" id="UP000095209">
    <property type="component" value="Unassembled WGS sequence"/>
</dbReference>
<evidence type="ECO:0000256" key="1">
    <source>
        <dbReference type="ARBA" id="ARBA00004651"/>
    </source>
</evidence>
<feature type="transmembrane region" description="Helical" evidence="8">
    <location>
        <begin position="129"/>
        <end position="149"/>
    </location>
</feature>
<sequence>MYDQFGENIILTTLVIGVQPFTEIVLTFSIGKWIDRFGRRPILLWSLLIQVIAIAGFALASHVWLFVLCAFLNGLGRFAYIPISRAQISDTVHPEKQAETFALLSTASSIGSLGGPIVGAILFQLNPQVLFIVMAVLLVLYFIMALKFLPESNPITNTNEPVYKLRANDYKMIVWLVVGMLPISFFHSQMETNWPLYLKEYMVNYLFVFSLLETIGTVIFIVLEVVLVNRTSKYSRFRIIQAGYFLYAFASLGFGFSNHIVGLIVSQVLLCLGAIVILNHMQVIISTLAPKEHKGRYFALFGLHWDISRSTGPLLGGSILALVGGKGLFLITFLLLILGVISQTKAIQSIDRKTNVVIESRSALVEE</sequence>
<accession>A0A1E5LI91</accession>
<evidence type="ECO:0000256" key="5">
    <source>
        <dbReference type="ARBA" id="ARBA00022692"/>
    </source>
</evidence>
<name>A0A1E5LI91_9BACI</name>
<reference evidence="10 11" key="1">
    <citation type="submission" date="2016-08" db="EMBL/GenBank/DDBJ databases">
        <title>Genome of Bacillus solimangrovi GH2-4.</title>
        <authorList>
            <person name="Lim S."/>
            <person name="Kim B.-C."/>
        </authorList>
    </citation>
    <scope>NUCLEOTIDE SEQUENCE [LARGE SCALE GENOMIC DNA]</scope>
    <source>
        <strain evidence="10 11">GH2-4</strain>
    </source>
</reference>
<keyword evidence="4" id="KW-1003">Cell membrane</keyword>
<feature type="transmembrane region" description="Helical" evidence="8">
    <location>
        <begin position="170"/>
        <end position="190"/>
    </location>
</feature>
<keyword evidence="7 8" id="KW-0472">Membrane</keyword>
<evidence type="ECO:0000256" key="7">
    <source>
        <dbReference type="ARBA" id="ARBA00023136"/>
    </source>
</evidence>
<keyword evidence="11" id="KW-1185">Reference proteome</keyword>
<keyword evidence="6 8" id="KW-1133">Transmembrane helix</keyword>
<dbReference type="PROSITE" id="PS50850">
    <property type="entry name" value="MFS"/>
    <property type="match status" value="1"/>
</dbReference>
<keyword evidence="3" id="KW-0813">Transport</keyword>
<feature type="transmembrane region" description="Helical" evidence="8">
    <location>
        <begin position="319"/>
        <end position="341"/>
    </location>
</feature>
<evidence type="ECO:0000313" key="10">
    <source>
        <dbReference type="EMBL" id="OEH93803.1"/>
    </source>
</evidence>
<dbReference type="EMBL" id="MJEH01000009">
    <property type="protein sequence ID" value="OEH93803.1"/>
    <property type="molecule type" value="Genomic_DNA"/>
</dbReference>
<dbReference type="Pfam" id="PF07690">
    <property type="entry name" value="MFS_1"/>
    <property type="match status" value="1"/>
</dbReference>
<gene>
    <name evidence="10" type="ORF">BFG57_11185</name>
</gene>
<dbReference type="PRINTS" id="PR01035">
    <property type="entry name" value="TCRTETA"/>
</dbReference>
<dbReference type="PROSITE" id="PS00216">
    <property type="entry name" value="SUGAR_TRANSPORT_1"/>
    <property type="match status" value="1"/>
</dbReference>
<dbReference type="GO" id="GO:0005886">
    <property type="term" value="C:plasma membrane"/>
    <property type="evidence" value="ECO:0007669"/>
    <property type="project" value="UniProtKB-SubCell"/>
</dbReference>
<dbReference type="GO" id="GO:0022857">
    <property type="term" value="F:transmembrane transporter activity"/>
    <property type="evidence" value="ECO:0007669"/>
    <property type="project" value="InterPro"/>
</dbReference>